<protein>
    <submittedName>
        <fullName evidence="2">Geranylgeranyl reductase</fullName>
    </submittedName>
</protein>
<evidence type="ECO:0000259" key="1">
    <source>
        <dbReference type="Pfam" id="PF01494"/>
    </source>
</evidence>
<reference evidence="2 3" key="1">
    <citation type="journal article" date="2015" name="Genome Announc.">
        <title>Complete Genome Sequence of Methanosphaerula palustris E1-9CT, a Hydrogenotrophic Methanogen Isolated from a Minerotrophic Fen Peatland.</title>
        <authorList>
            <person name="Cadillo-Quiroz H."/>
            <person name="Browne P."/>
            <person name="Kyrpides N."/>
            <person name="Woyke T."/>
            <person name="Goodwin L."/>
            <person name="Detter C."/>
            <person name="Yavitt J.B."/>
            <person name="Zinder S.H."/>
        </authorList>
    </citation>
    <scope>NUCLEOTIDE SEQUENCE [LARGE SCALE GENOMIC DNA]</scope>
    <source>
        <strain evidence="3">ATCC BAA-1556 / DSM 19958 / E1-9c</strain>
    </source>
</reference>
<gene>
    <name evidence="2" type="ordered locus">Mpal_2702</name>
</gene>
<dbReference type="eggNOG" id="arCOG00570">
    <property type="taxonomic scope" value="Archaea"/>
</dbReference>
<dbReference type="NCBIfam" id="TIGR02032">
    <property type="entry name" value="GG-red-SF"/>
    <property type="match status" value="1"/>
</dbReference>
<dbReference type="RefSeq" id="WP_012619285.1">
    <property type="nucleotide sequence ID" value="NC_011832.1"/>
</dbReference>
<dbReference type="OrthoDB" id="46008at2157"/>
<dbReference type="PANTHER" id="PTHR42685">
    <property type="entry name" value="GERANYLGERANYL DIPHOSPHATE REDUCTASE"/>
    <property type="match status" value="1"/>
</dbReference>
<organism evidence="2 3">
    <name type="scientific">Methanosphaerula palustris (strain ATCC BAA-1556 / DSM 19958 / E1-9c)</name>
    <dbReference type="NCBI Taxonomy" id="521011"/>
    <lineage>
        <taxon>Archaea</taxon>
        <taxon>Methanobacteriati</taxon>
        <taxon>Methanobacteriota</taxon>
        <taxon>Stenosarchaea group</taxon>
        <taxon>Methanomicrobia</taxon>
        <taxon>Methanomicrobiales</taxon>
        <taxon>Methanoregulaceae</taxon>
        <taxon>Methanosphaerula</taxon>
    </lineage>
</organism>
<dbReference type="Gene3D" id="3.50.50.60">
    <property type="entry name" value="FAD/NAD(P)-binding domain"/>
    <property type="match status" value="1"/>
</dbReference>
<dbReference type="GO" id="GO:0016628">
    <property type="term" value="F:oxidoreductase activity, acting on the CH-CH group of donors, NAD or NADP as acceptor"/>
    <property type="evidence" value="ECO:0007669"/>
    <property type="project" value="InterPro"/>
</dbReference>
<dbReference type="PANTHER" id="PTHR42685:SF22">
    <property type="entry name" value="CONDITIONED MEDIUM FACTOR RECEPTOR 1"/>
    <property type="match status" value="1"/>
</dbReference>
<dbReference type="KEGG" id="mpl:Mpal_2702"/>
<dbReference type="PRINTS" id="PR00420">
    <property type="entry name" value="RNGMNOXGNASE"/>
</dbReference>
<dbReference type="STRING" id="521011.Mpal_2702"/>
<feature type="domain" description="FAD-binding" evidence="1">
    <location>
        <begin position="12"/>
        <end position="194"/>
    </location>
</feature>
<dbReference type="GO" id="GO:0071949">
    <property type="term" value="F:FAD binding"/>
    <property type="evidence" value="ECO:0007669"/>
    <property type="project" value="InterPro"/>
</dbReference>
<accession>B8GFT3</accession>
<dbReference type="InterPro" id="IPR002938">
    <property type="entry name" value="FAD-bd"/>
</dbReference>
<dbReference type="InterPro" id="IPR011777">
    <property type="entry name" value="Geranylgeranyl_Rdtase_fam"/>
</dbReference>
<dbReference type="InterPro" id="IPR036188">
    <property type="entry name" value="FAD/NAD-bd_sf"/>
</dbReference>
<dbReference type="AlphaFoldDB" id="B8GFT3"/>
<dbReference type="HOGENOM" id="CLU_024648_5_2_2"/>
<proteinExistence type="predicted"/>
<sequence length="401" mass="43954" precursor="true">MNRSTSSRNTTADVVVVGAGPAGVTAAYLLAKDGHQVLLIDKATFPRKKLCAGCLTEKTRDLLSRTFGLTETYMIREGIVAATADHYQISCRREMICKRNTSIPFTFVDRTAYDAKLLAAAEEAGVTVITGCEVTSVDPLIGLVMTRDGRTITGRYLIGADGVNSRVRHAFPITPEDKNRWFQNLASTVEIKVPRSRLAPPFSGIDHPILFFDLPGWKAGYGWAFPGEEEVILGIGGLKQGGERRVAEIFKTCLAAKGLEDMVSHPQGWALPYGNFIRNPTFGVALLVGDAGGFVEPFLGEGIFYAHRTGELAAAAVHRALSEGGDAADHYQQLIRSLICPELKADLRGRNLLFHLVHRLPVPLIRVIITHSDNLLIGLIHGRRSWQWLRPAGNLHQRTEP</sequence>
<dbReference type="SUPFAM" id="SSF51905">
    <property type="entry name" value="FAD/NAD(P)-binding domain"/>
    <property type="match status" value="1"/>
</dbReference>
<dbReference type="Pfam" id="PF01494">
    <property type="entry name" value="FAD_binding_3"/>
    <property type="match status" value="1"/>
</dbReference>
<name>B8GFT3_METPE</name>
<dbReference type="Proteomes" id="UP000002457">
    <property type="component" value="Chromosome"/>
</dbReference>
<evidence type="ECO:0000313" key="2">
    <source>
        <dbReference type="EMBL" id="ACL17966.1"/>
    </source>
</evidence>
<dbReference type="EMBL" id="CP001338">
    <property type="protein sequence ID" value="ACL17966.1"/>
    <property type="molecule type" value="Genomic_DNA"/>
</dbReference>
<dbReference type="GeneID" id="7270810"/>
<evidence type="ECO:0000313" key="3">
    <source>
        <dbReference type="Proteomes" id="UP000002457"/>
    </source>
</evidence>
<keyword evidence="3" id="KW-1185">Reference proteome</keyword>
<dbReference type="InterPro" id="IPR050407">
    <property type="entry name" value="Geranylgeranyl_reductase"/>
</dbReference>